<keyword evidence="3" id="KW-1185">Reference proteome</keyword>
<gene>
    <name evidence="2" type="ORF">EDD55_101500</name>
</gene>
<organism evidence="2 3">
    <name type="scientific">Varunaivibrio sulfuroxidans</name>
    <dbReference type="NCBI Taxonomy" id="1773489"/>
    <lineage>
        <taxon>Bacteria</taxon>
        <taxon>Pseudomonadati</taxon>
        <taxon>Pseudomonadota</taxon>
        <taxon>Alphaproteobacteria</taxon>
        <taxon>Rhodospirillales</taxon>
        <taxon>Magnetovibrionaceae</taxon>
        <taxon>Varunaivibrio</taxon>
    </lineage>
</organism>
<evidence type="ECO:0000313" key="3">
    <source>
        <dbReference type="Proteomes" id="UP000295304"/>
    </source>
</evidence>
<accession>A0A4R3JIQ6</accession>
<dbReference type="CDD" id="cd07344">
    <property type="entry name" value="M48_yhfN_like"/>
    <property type="match status" value="1"/>
</dbReference>
<comment type="caution">
    <text evidence="2">The sequence shown here is derived from an EMBL/GenBank/DDBJ whole genome shotgun (WGS) entry which is preliminary data.</text>
</comment>
<dbReference type="InterPro" id="IPR053136">
    <property type="entry name" value="UTP_pyrophosphatase-like"/>
</dbReference>
<evidence type="ECO:0000259" key="1">
    <source>
        <dbReference type="Pfam" id="PF01863"/>
    </source>
</evidence>
<dbReference type="PANTHER" id="PTHR30399">
    <property type="entry name" value="UNCHARACTERIZED PROTEIN YGJP"/>
    <property type="match status" value="1"/>
</dbReference>
<proteinExistence type="predicted"/>
<feature type="domain" description="YgjP-like metallopeptidase" evidence="1">
    <location>
        <begin position="48"/>
        <end position="244"/>
    </location>
</feature>
<dbReference type="Pfam" id="PF01863">
    <property type="entry name" value="YgjP-like"/>
    <property type="match status" value="1"/>
</dbReference>
<reference evidence="2 3" key="1">
    <citation type="submission" date="2019-03" db="EMBL/GenBank/DDBJ databases">
        <title>Genomic Encyclopedia of Type Strains, Phase IV (KMG-IV): sequencing the most valuable type-strain genomes for metagenomic binning, comparative biology and taxonomic classification.</title>
        <authorList>
            <person name="Goeker M."/>
        </authorList>
    </citation>
    <scope>NUCLEOTIDE SEQUENCE [LARGE SCALE GENOMIC DNA]</scope>
    <source>
        <strain evidence="2 3">DSM 101688</strain>
    </source>
</reference>
<evidence type="ECO:0000313" key="2">
    <source>
        <dbReference type="EMBL" id="TCS65166.1"/>
    </source>
</evidence>
<dbReference type="EMBL" id="SLZW01000001">
    <property type="protein sequence ID" value="TCS65166.1"/>
    <property type="molecule type" value="Genomic_DNA"/>
</dbReference>
<dbReference type="Proteomes" id="UP000295304">
    <property type="component" value="Unassembled WGS sequence"/>
</dbReference>
<dbReference type="InterPro" id="IPR002725">
    <property type="entry name" value="YgjP-like_metallopeptidase"/>
</dbReference>
<dbReference type="PANTHER" id="PTHR30399:SF1">
    <property type="entry name" value="UTP PYROPHOSPHATASE"/>
    <property type="match status" value="1"/>
</dbReference>
<dbReference type="Gene3D" id="3.30.2010.10">
    <property type="entry name" value="Metalloproteases ('zincins'), catalytic domain"/>
    <property type="match status" value="1"/>
</dbReference>
<name>A0A4R3JIQ6_9PROT</name>
<dbReference type="AlphaFoldDB" id="A0A4R3JIQ6"/>
<dbReference type="OrthoDB" id="9795402at2"/>
<protein>
    <recommendedName>
        <fullName evidence="1">YgjP-like metallopeptidase domain-containing protein</fullName>
    </recommendedName>
</protein>
<sequence length="256" mass="28543">MGVLRTPQFTFRSKPPLRRNARAVSELNLKIAGRDVALRIRRHARARRMILRIDPKDGAVVVTLPPYGAADDAVRMARDRADWIGARLDRRPAPIMFVEGGNVPVLGRDHVVRRDPRVLGARIEAGTIVIAGRPEHTARRVRDALIRRARDEIVRRVGEKTAQAGLKAGRIALKDTRSRWGSCAANGNLNFSWRLVMAPEFVLDYVIAHEVAHLGYHNHGPAFWRLVEVLCPGLDAARAWLRAHGATLHLYGPSSS</sequence>